<comment type="caution">
    <text evidence="2">The sequence shown here is derived from an EMBL/GenBank/DDBJ whole genome shotgun (WGS) entry which is preliminary data.</text>
</comment>
<dbReference type="AlphaFoldDB" id="A0A1G2KVH5"/>
<sequence length="59" mass="6173">MIAMIAGSAAVLQFSGLMAVASGAYHDKAGLVCFGFGLIVVGSLWVVLAMTKTMYPRSY</sequence>
<feature type="transmembrane region" description="Helical" evidence="1">
    <location>
        <begin position="29"/>
        <end position="50"/>
    </location>
</feature>
<proteinExistence type="predicted"/>
<accession>A0A1G2KVH5</accession>
<gene>
    <name evidence="2" type="ORF">A3J58_03480</name>
</gene>
<name>A0A1G2KVH5_9BACT</name>
<keyword evidence="1" id="KW-0812">Transmembrane</keyword>
<dbReference type="Proteomes" id="UP000178510">
    <property type="component" value="Unassembled WGS sequence"/>
</dbReference>
<evidence type="ECO:0000256" key="1">
    <source>
        <dbReference type="SAM" id="Phobius"/>
    </source>
</evidence>
<organism evidence="2 3">
    <name type="scientific">Candidatus Sungbacteria bacterium RIFCSPHIGHO2_02_FULL_52_23</name>
    <dbReference type="NCBI Taxonomy" id="1802274"/>
    <lineage>
        <taxon>Bacteria</taxon>
        <taxon>Candidatus Sungiibacteriota</taxon>
    </lineage>
</organism>
<keyword evidence="1" id="KW-1133">Transmembrane helix</keyword>
<protein>
    <submittedName>
        <fullName evidence="2">Uncharacterized protein</fullName>
    </submittedName>
</protein>
<evidence type="ECO:0000313" key="3">
    <source>
        <dbReference type="Proteomes" id="UP000178510"/>
    </source>
</evidence>
<dbReference type="EMBL" id="MHQM01000026">
    <property type="protein sequence ID" value="OHA03435.1"/>
    <property type="molecule type" value="Genomic_DNA"/>
</dbReference>
<evidence type="ECO:0000313" key="2">
    <source>
        <dbReference type="EMBL" id="OHA03435.1"/>
    </source>
</evidence>
<keyword evidence="1" id="KW-0472">Membrane</keyword>
<reference evidence="2 3" key="1">
    <citation type="journal article" date="2016" name="Nat. Commun.">
        <title>Thousands of microbial genomes shed light on interconnected biogeochemical processes in an aquifer system.</title>
        <authorList>
            <person name="Anantharaman K."/>
            <person name="Brown C.T."/>
            <person name="Hug L.A."/>
            <person name="Sharon I."/>
            <person name="Castelle C.J."/>
            <person name="Probst A.J."/>
            <person name="Thomas B.C."/>
            <person name="Singh A."/>
            <person name="Wilkins M.J."/>
            <person name="Karaoz U."/>
            <person name="Brodie E.L."/>
            <person name="Williams K.H."/>
            <person name="Hubbard S.S."/>
            <person name="Banfield J.F."/>
        </authorList>
    </citation>
    <scope>NUCLEOTIDE SEQUENCE [LARGE SCALE GENOMIC DNA]</scope>
</reference>